<sequence length="90" mass="10003">MVKKSINVKMKNIAALCIAMKGSTQIPTDFGVNVSHSNQAPLSTLEFVFSNTPFTSMMQSSILMPHLNQEMFLYNCGEPYKGVQSQDLNK</sequence>
<protein>
    <submittedName>
        <fullName evidence="1">Uncharacterized protein</fullName>
    </submittedName>
</protein>
<keyword evidence="2" id="KW-1185">Reference proteome</keyword>
<evidence type="ECO:0000313" key="2">
    <source>
        <dbReference type="Proteomes" id="UP001634393"/>
    </source>
</evidence>
<organism evidence="1 2">
    <name type="scientific">Penstemon smallii</name>
    <dbReference type="NCBI Taxonomy" id="265156"/>
    <lineage>
        <taxon>Eukaryota</taxon>
        <taxon>Viridiplantae</taxon>
        <taxon>Streptophyta</taxon>
        <taxon>Embryophyta</taxon>
        <taxon>Tracheophyta</taxon>
        <taxon>Spermatophyta</taxon>
        <taxon>Magnoliopsida</taxon>
        <taxon>eudicotyledons</taxon>
        <taxon>Gunneridae</taxon>
        <taxon>Pentapetalae</taxon>
        <taxon>asterids</taxon>
        <taxon>lamiids</taxon>
        <taxon>Lamiales</taxon>
        <taxon>Plantaginaceae</taxon>
        <taxon>Cheloneae</taxon>
        <taxon>Penstemon</taxon>
    </lineage>
</organism>
<comment type="caution">
    <text evidence="1">The sequence shown here is derived from an EMBL/GenBank/DDBJ whole genome shotgun (WGS) entry which is preliminary data.</text>
</comment>
<name>A0ABD3R8T3_9LAMI</name>
<gene>
    <name evidence="1" type="ORF">ACJIZ3_000143</name>
</gene>
<proteinExistence type="predicted"/>
<evidence type="ECO:0000313" key="1">
    <source>
        <dbReference type="EMBL" id="KAL3809192.1"/>
    </source>
</evidence>
<accession>A0ABD3R8T3</accession>
<dbReference type="AlphaFoldDB" id="A0ABD3R8T3"/>
<dbReference type="Proteomes" id="UP001634393">
    <property type="component" value="Unassembled WGS sequence"/>
</dbReference>
<dbReference type="EMBL" id="JBJXBP010000225">
    <property type="protein sequence ID" value="KAL3809192.1"/>
    <property type="molecule type" value="Genomic_DNA"/>
</dbReference>
<reference evidence="1 2" key="1">
    <citation type="submission" date="2024-12" db="EMBL/GenBank/DDBJ databases">
        <title>The unique morphological basis and parallel evolutionary history of personate flowers in Penstemon.</title>
        <authorList>
            <person name="Depatie T.H."/>
            <person name="Wessinger C.A."/>
        </authorList>
    </citation>
    <scope>NUCLEOTIDE SEQUENCE [LARGE SCALE GENOMIC DNA]</scope>
    <source>
        <strain evidence="1">WTNN_2</strain>
        <tissue evidence="1">Leaf</tissue>
    </source>
</reference>